<dbReference type="SUPFAM" id="SSF47384">
    <property type="entry name" value="Homodimeric domain of signal transducing histidine kinase"/>
    <property type="match status" value="1"/>
</dbReference>
<dbReference type="Proteomes" id="UP000001340">
    <property type="component" value="Unassembled WGS sequence"/>
</dbReference>
<proteinExistence type="predicted"/>
<dbReference type="Pfam" id="PF00072">
    <property type="entry name" value="Response_reg"/>
    <property type="match status" value="1"/>
</dbReference>
<dbReference type="FunFam" id="1.10.287.130:FF:000002">
    <property type="entry name" value="Two-component osmosensing histidine kinase"/>
    <property type="match status" value="1"/>
</dbReference>
<evidence type="ECO:0000256" key="9">
    <source>
        <dbReference type="ARBA" id="ARBA00064003"/>
    </source>
</evidence>
<evidence type="ECO:0000256" key="4">
    <source>
        <dbReference type="ARBA" id="ARBA00022679"/>
    </source>
</evidence>
<dbReference type="InterPro" id="IPR003661">
    <property type="entry name" value="HisK_dim/P_dom"/>
</dbReference>
<keyword evidence="8" id="KW-0902">Two-component regulatory system</keyword>
<dbReference type="EMBL" id="AHNR02000063">
    <property type="protein sequence ID" value="EKR53819.1"/>
    <property type="molecule type" value="Genomic_DNA"/>
</dbReference>
<dbReference type="Pfam" id="PF07695">
    <property type="entry name" value="7TMR-DISM_7TM"/>
    <property type="match status" value="1"/>
</dbReference>
<feature type="transmembrane region" description="Helical" evidence="12">
    <location>
        <begin position="386"/>
        <end position="404"/>
    </location>
</feature>
<dbReference type="EC" id="2.7.13.3" evidence="2"/>
<dbReference type="Gene3D" id="1.10.287.130">
    <property type="match status" value="1"/>
</dbReference>
<dbReference type="InterPro" id="IPR036890">
    <property type="entry name" value="HATPase_C_sf"/>
</dbReference>
<comment type="catalytic activity">
    <reaction evidence="1">
        <text>ATP + protein L-histidine = ADP + protein N-phospho-L-histidine.</text>
        <dbReference type="EC" id="2.7.13.3"/>
    </reaction>
</comment>
<evidence type="ECO:0000259" key="14">
    <source>
        <dbReference type="PROSITE" id="PS50110"/>
    </source>
</evidence>
<dbReference type="InterPro" id="IPR003594">
    <property type="entry name" value="HATPase_dom"/>
</dbReference>
<feature type="domain" description="Histidine kinase" evidence="13">
    <location>
        <begin position="477"/>
        <end position="697"/>
    </location>
</feature>
<dbReference type="SMART" id="SM00388">
    <property type="entry name" value="HisKA"/>
    <property type="match status" value="1"/>
</dbReference>
<dbReference type="CDD" id="cd00082">
    <property type="entry name" value="HisKA"/>
    <property type="match status" value="1"/>
</dbReference>
<evidence type="ECO:0000256" key="1">
    <source>
        <dbReference type="ARBA" id="ARBA00000085"/>
    </source>
</evidence>
<dbReference type="InterPro" id="IPR004358">
    <property type="entry name" value="Sig_transdc_His_kin-like_C"/>
</dbReference>
<evidence type="ECO:0000256" key="2">
    <source>
        <dbReference type="ARBA" id="ARBA00012438"/>
    </source>
</evidence>
<dbReference type="CDD" id="cd17546">
    <property type="entry name" value="REC_hyHK_CKI1_RcsC-like"/>
    <property type="match status" value="1"/>
</dbReference>
<dbReference type="PROSITE" id="PS50110">
    <property type="entry name" value="RESPONSE_REGULATORY"/>
    <property type="match status" value="1"/>
</dbReference>
<evidence type="ECO:0000256" key="6">
    <source>
        <dbReference type="ARBA" id="ARBA00022777"/>
    </source>
</evidence>
<dbReference type="Gene3D" id="3.30.565.10">
    <property type="entry name" value="Histidine kinase-like ATPase, C-terminal domain"/>
    <property type="match status" value="1"/>
</dbReference>
<dbReference type="PRINTS" id="PR00344">
    <property type="entry name" value="BCTRLSENSOR"/>
</dbReference>
<evidence type="ECO:0000256" key="12">
    <source>
        <dbReference type="SAM" id="Phobius"/>
    </source>
</evidence>
<evidence type="ECO:0000313" key="15">
    <source>
        <dbReference type="EMBL" id="EKR53819.1"/>
    </source>
</evidence>
<evidence type="ECO:0000259" key="13">
    <source>
        <dbReference type="PROSITE" id="PS50109"/>
    </source>
</evidence>
<evidence type="ECO:0000256" key="10">
    <source>
        <dbReference type="ARBA" id="ARBA00068150"/>
    </source>
</evidence>
<organism evidence="15 16">
    <name type="scientific">Leptospira interrogans str. UI 12758</name>
    <dbReference type="NCBI Taxonomy" id="1049938"/>
    <lineage>
        <taxon>Bacteria</taxon>
        <taxon>Pseudomonadati</taxon>
        <taxon>Spirochaetota</taxon>
        <taxon>Spirochaetia</taxon>
        <taxon>Leptospirales</taxon>
        <taxon>Leptospiraceae</taxon>
        <taxon>Leptospira</taxon>
    </lineage>
</organism>
<dbReference type="InterPro" id="IPR011623">
    <property type="entry name" value="7TMR_DISM_rcpt_extracell_dom1"/>
</dbReference>
<dbReference type="Gene3D" id="3.40.50.2300">
    <property type="match status" value="1"/>
</dbReference>
<feature type="domain" description="Response regulatory" evidence="14">
    <location>
        <begin position="721"/>
        <end position="838"/>
    </location>
</feature>
<dbReference type="SUPFAM" id="SSF49785">
    <property type="entry name" value="Galactose-binding domain-like"/>
    <property type="match status" value="1"/>
</dbReference>
<keyword evidence="7" id="KW-0067">ATP-binding</keyword>
<keyword evidence="12" id="KW-0812">Transmembrane</keyword>
<name>A0A0E2D1F9_LEPIR</name>
<evidence type="ECO:0000313" key="16">
    <source>
        <dbReference type="Proteomes" id="UP000001340"/>
    </source>
</evidence>
<dbReference type="SUPFAM" id="SSF52172">
    <property type="entry name" value="CheY-like"/>
    <property type="match status" value="1"/>
</dbReference>
<dbReference type="SMART" id="SM00387">
    <property type="entry name" value="HATPase_c"/>
    <property type="match status" value="1"/>
</dbReference>
<dbReference type="Pfam" id="PF02518">
    <property type="entry name" value="HATPase_c"/>
    <property type="match status" value="1"/>
</dbReference>
<feature type="transmembrane region" description="Helical" evidence="12">
    <location>
        <begin position="211"/>
        <end position="230"/>
    </location>
</feature>
<keyword evidence="5" id="KW-0547">Nucleotide-binding</keyword>
<keyword evidence="12" id="KW-1133">Transmembrane helix</keyword>
<keyword evidence="3 11" id="KW-0597">Phosphoprotein</keyword>
<dbReference type="SMART" id="SM00448">
    <property type="entry name" value="REC"/>
    <property type="match status" value="1"/>
</dbReference>
<dbReference type="AlphaFoldDB" id="A0A0E2D1F9"/>
<dbReference type="RefSeq" id="WP_002124456.1">
    <property type="nucleotide sequence ID" value="NZ_AHNR02000063.1"/>
</dbReference>
<feature type="transmembrane region" description="Helical" evidence="12">
    <location>
        <begin position="327"/>
        <end position="347"/>
    </location>
</feature>
<feature type="transmembrane region" description="Helical" evidence="12">
    <location>
        <begin position="359"/>
        <end position="380"/>
    </location>
</feature>
<reference evidence="15 16" key="1">
    <citation type="submission" date="2012-10" db="EMBL/GenBank/DDBJ databases">
        <authorList>
            <person name="Harkins D.M."/>
            <person name="Durkin A.S."/>
            <person name="Brinkac L.M."/>
            <person name="Haft D.H."/>
            <person name="Selengut J.D."/>
            <person name="Sanka R."/>
            <person name="DePew J."/>
            <person name="Purushe J."/>
            <person name="Chanthongthip A."/>
            <person name="Lattana O."/>
            <person name="Phetsouvanh R."/>
            <person name="Newton P.N."/>
            <person name="Vinetz J.M."/>
            <person name="Sutton G.G."/>
            <person name="Nierman W.C."/>
            <person name="Fouts D.E."/>
        </authorList>
    </citation>
    <scope>NUCLEOTIDE SEQUENCE [LARGE SCALE GENOMIC DNA]</scope>
    <source>
        <strain evidence="15 16">UI 12758</strain>
    </source>
</reference>
<dbReference type="PANTHER" id="PTHR45339">
    <property type="entry name" value="HYBRID SIGNAL TRANSDUCTION HISTIDINE KINASE J"/>
    <property type="match status" value="1"/>
</dbReference>
<dbReference type="Gene3D" id="2.60.120.260">
    <property type="entry name" value="Galactose-binding domain-like"/>
    <property type="match status" value="1"/>
</dbReference>
<feature type="transmembrane region" description="Helical" evidence="12">
    <location>
        <begin position="237"/>
        <end position="254"/>
    </location>
</feature>
<evidence type="ECO:0000256" key="7">
    <source>
        <dbReference type="ARBA" id="ARBA00022840"/>
    </source>
</evidence>
<accession>A0A0E2D1F9</accession>
<dbReference type="SUPFAM" id="SSF55874">
    <property type="entry name" value="ATPase domain of HSP90 chaperone/DNA topoisomerase II/histidine kinase"/>
    <property type="match status" value="1"/>
</dbReference>
<dbReference type="InterPro" id="IPR036097">
    <property type="entry name" value="HisK_dim/P_sf"/>
</dbReference>
<comment type="caution">
    <text evidence="15">The sequence shown here is derived from an EMBL/GenBank/DDBJ whole genome shotgun (WGS) entry which is preliminary data.</text>
</comment>
<dbReference type="CDD" id="cd16922">
    <property type="entry name" value="HATPase_EvgS-ArcB-TorS-like"/>
    <property type="match status" value="1"/>
</dbReference>
<dbReference type="GO" id="GO:0005524">
    <property type="term" value="F:ATP binding"/>
    <property type="evidence" value="ECO:0007669"/>
    <property type="project" value="UniProtKB-KW"/>
</dbReference>
<keyword evidence="12" id="KW-0472">Membrane</keyword>
<dbReference type="Pfam" id="PF00512">
    <property type="entry name" value="HisKA"/>
    <property type="match status" value="1"/>
</dbReference>
<evidence type="ECO:0000256" key="11">
    <source>
        <dbReference type="PROSITE-ProRule" id="PRU00169"/>
    </source>
</evidence>
<sequence>MIKSLRISCIFFILISFLTFLLNCSQFKQNNPIASNGVIDLSTWNPNIESINLKGNWEFCWDQWIPPNAEESQWKENCNGFYPVPAYWKFYNIPGKNLSPFGKATYRLKVILPTSFHDSYGIRWTEILSAFQIFINNKSVAQIGVLGTDFNTMTPKLKPDRTEIGPQNTQMTIVIWVSNFNHQNHGFWQPIYLGKWEIIRNTQVSHLMMDIASFASVALIGFYHLVLFFFRTRSKEYLFFGLFCISMGIRQLSVEDHAFIIFFPDIDFDFYIRFIYFTVLSIGIFMCMFIKSLFPEEVSSFFINSAIGVFGCSSFTLALPVRVFTEFFSIIFVLISFLPLGLTTYLFKAHKMKRKGATLILIAYLIFSTVVLNDILFTLGYISTGYISYIGITVFIFFQAGVLAQQLTQAFNHSEDLALELKSTLQENIETHNELLALKELQNTNLEFQVQSRTRELLKARDDAEFANKVKSQFLASMSHEIRTPLNGIIGLIEQFKSTPLDESQQHIRNLIQKSGENLLKIINDILDFSKLEEDKINLELHEFYWKETVEETIGIFLYQATQKGLVLSVDYSPDFIDKSVGDKRRITQVLSNLISNAVKFTDSGKIQIRAFSEKIETKIEYKIQVIDSGIGIPREKIDLLFQKFFQLDSSISRKYGGTGLGLAISKKLVELMNGKIHVSQNKSKGSTFEFTVLLSELVSKDHSTYLPEITDLSSLSPDTFILIAEDDSTNIFLLSGILKKLKIKFELAKDGLEAITKVRVSRFDLIFMDINMPHLDGISASNFILTDPMISPKPVIIAVTADVLQEDKIKCRQAGMSDFLGKPYYKKDIEQMIYKWLVIH</sequence>
<comment type="subunit">
    <text evidence="9">At low DSF concentrations, interacts with RpfF.</text>
</comment>
<feature type="transmembrane region" description="Helical" evidence="12">
    <location>
        <begin position="274"/>
        <end position="294"/>
    </location>
</feature>
<evidence type="ECO:0000256" key="8">
    <source>
        <dbReference type="ARBA" id="ARBA00023012"/>
    </source>
</evidence>
<evidence type="ECO:0000256" key="3">
    <source>
        <dbReference type="ARBA" id="ARBA00022553"/>
    </source>
</evidence>
<feature type="transmembrane region" description="Helical" evidence="12">
    <location>
        <begin position="301"/>
        <end position="321"/>
    </location>
</feature>
<dbReference type="PANTHER" id="PTHR45339:SF1">
    <property type="entry name" value="HYBRID SIGNAL TRANSDUCTION HISTIDINE KINASE J"/>
    <property type="match status" value="1"/>
</dbReference>
<dbReference type="InterPro" id="IPR008979">
    <property type="entry name" value="Galactose-bd-like_sf"/>
</dbReference>
<keyword evidence="6" id="KW-0418">Kinase</keyword>
<dbReference type="InterPro" id="IPR005467">
    <property type="entry name" value="His_kinase_dom"/>
</dbReference>
<keyword evidence="4" id="KW-0808">Transferase</keyword>
<dbReference type="PROSITE" id="PS50109">
    <property type="entry name" value="HIS_KIN"/>
    <property type="match status" value="1"/>
</dbReference>
<dbReference type="InterPro" id="IPR001789">
    <property type="entry name" value="Sig_transdc_resp-reg_receiver"/>
</dbReference>
<dbReference type="GO" id="GO:0000155">
    <property type="term" value="F:phosphorelay sensor kinase activity"/>
    <property type="evidence" value="ECO:0007669"/>
    <property type="project" value="InterPro"/>
</dbReference>
<dbReference type="InterPro" id="IPR011006">
    <property type="entry name" value="CheY-like_superfamily"/>
</dbReference>
<feature type="modified residue" description="4-aspartylphosphate" evidence="11">
    <location>
        <position position="770"/>
    </location>
</feature>
<gene>
    <name evidence="15" type="ORF">LEP1GSC105_0478</name>
</gene>
<evidence type="ECO:0000256" key="5">
    <source>
        <dbReference type="ARBA" id="ARBA00022741"/>
    </source>
</evidence>
<protein>
    <recommendedName>
        <fullName evidence="10">Sensory/regulatory protein RpfC</fullName>
        <ecNumber evidence="2">2.7.13.3</ecNumber>
    </recommendedName>
</protein>
<dbReference type="FunFam" id="3.30.565.10:FF:000010">
    <property type="entry name" value="Sensor histidine kinase RcsC"/>
    <property type="match status" value="1"/>
</dbReference>